<dbReference type="Gene3D" id="2.120.10.30">
    <property type="entry name" value="TolB, C-terminal domain"/>
    <property type="match status" value="1"/>
</dbReference>
<gene>
    <name evidence="3" type="ORF">PL8927_870006</name>
</gene>
<evidence type="ECO:0000256" key="1">
    <source>
        <dbReference type="ARBA" id="ARBA00022801"/>
    </source>
</evidence>
<accession>A0A7Z9C1L7</accession>
<dbReference type="OrthoDB" id="108903at2"/>
<dbReference type="Proteomes" id="UP000184550">
    <property type="component" value="Unassembled WGS sequence"/>
</dbReference>
<proteinExistence type="predicted"/>
<dbReference type="InterPro" id="IPR002470">
    <property type="entry name" value="Peptidase_S9A"/>
</dbReference>
<dbReference type="GO" id="GO:0004252">
    <property type="term" value="F:serine-type endopeptidase activity"/>
    <property type="evidence" value="ECO:0007669"/>
    <property type="project" value="InterPro"/>
</dbReference>
<dbReference type="PANTHER" id="PTHR42776">
    <property type="entry name" value="SERINE PEPTIDASE S9 FAMILY MEMBER"/>
    <property type="match status" value="1"/>
</dbReference>
<keyword evidence="1" id="KW-0378">Hydrolase</keyword>
<dbReference type="PRINTS" id="PR00862">
    <property type="entry name" value="PROLIGOPTASE"/>
</dbReference>
<organism evidence="3 4">
    <name type="scientific">Planktothrix serta PCC 8927</name>
    <dbReference type="NCBI Taxonomy" id="671068"/>
    <lineage>
        <taxon>Bacteria</taxon>
        <taxon>Bacillati</taxon>
        <taxon>Cyanobacteriota</taxon>
        <taxon>Cyanophyceae</taxon>
        <taxon>Oscillatoriophycideae</taxon>
        <taxon>Oscillatoriales</taxon>
        <taxon>Microcoleaceae</taxon>
        <taxon>Planktothrix</taxon>
    </lineage>
</organism>
<reference evidence="3" key="1">
    <citation type="submission" date="2019-10" db="EMBL/GenBank/DDBJ databases">
        <authorList>
            <consortium name="Genoscope - CEA"/>
            <person name="William W."/>
        </authorList>
    </citation>
    <scope>NUCLEOTIDE SEQUENCE [LARGE SCALE GENOMIC DNA]</scope>
    <source>
        <strain evidence="3">BBR_PRJEB10992</strain>
    </source>
</reference>
<keyword evidence="4" id="KW-1185">Reference proteome</keyword>
<dbReference type="GO" id="GO:0006508">
    <property type="term" value="P:proteolysis"/>
    <property type="evidence" value="ECO:0007669"/>
    <property type="project" value="InterPro"/>
</dbReference>
<evidence type="ECO:0000313" key="4">
    <source>
        <dbReference type="Proteomes" id="UP000184550"/>
    </source>
</evidence>
<sequence>MTTATELPPLIPRDLLFGNPERTSPSLSPEGKYLAYIAPDDNNILQVWLKTVGQEETHPLTRDPKRGIRFFFWTYNPDQLMYIQDSDGDENWHLYLVDVQTNIVRDLTPFQGVRAQVVNLDHKFPDQILVGMNLRDPQVFDVYQVNLKNGAVDFHTENPGNILGWTADAEFKIRAASSSTEDGGFDLLYRETTEHPWETLRHWGPDEEGGAAFFSNDGKILYMLGNHDANAERLIALDLSTRQETVIAEDPQYDIGGLLAHPTTRNIEAVSFYKDKEEWQILDSSIQADIEAIKQIRPGEFGISRTLSDEKWLISFVTDDGPVYYYVYDRPTKTHSFLFSNKPKLEGLPLASMEPISYTAKDGLTIHGYLTKPVGVELPAPTVMLVHGGPWGRDTWGYDSQAQWLANRGYAVLQVNFRGSTGYGKAFVNAGNREWAGKMHDDLIDGVNWLVEKGISQPDKIAIMGGSYGGYATLVGLTFTPEVFACGVDIVGPSNIITLMQSIPPYWEPIRKNFYHRVGNLDTEADFLKARSPLFFVDRIQKPLLIGQGANDPRVKQAESEQIFEAMKQAGKPVEYVLYTDEGHGFARPENRLHFYAIAEEFLAKYLGGRFEPLGDIAGHCGVIKSST</sequence>
<dbReference type="AlphaFoldDB" id="A0A7Z9C1L7"/>
<protein>
    <recommendedName>
        <fullName evidence="2">Peptidase S9 prolyl oligopeptidase catalytic domain-containing protein</fullName>
    </recommendedName>
</protein>
<name>A0A7Z9C1L7_9CYAN</name>
<dbReference type="Gene3D" id="3.40.50.1820">
    <property type="entry name" value="alpha/beta hydrolase"/>
    <property type="match status" value="1"/>
</dbReference>
<dbReference type="EMBL" id="CZCU02000165">
    <property type="protein sequence ID" value="VXD25440.1"/>
    <property type="molecule type" value="Genomic_DNA"/>
</dbReference>
<dbReference type="InterPro" id="IPR011042">
    <property type="entry name" value="6-blade_b-propeller_TolB-like"/>
</dbReference>
<dbReference type="SUPFAM" id="SSF82171">
    <property type="entry name" value="DPP6 N-terminal domain-like"/>
    <property type="match status" value="1"/>
</dbReference>
<dbReference type="InterPro" id="IPR001375">
    <property type="entry name" value="Peptidase_S9_cat"/>
</dbReference>
<evidence type="ECO:0000313" key="3">
    <source>
        <dbReference type="EMBL" id="VXD25440.1"/>
    </source>
</evidence>
<dbReference type="SUPFAM" id="SSF53474">
    <property type="entry name" value="alpha/beta-Hydrolases"/>
    <property type="match status" value="1"/>
</dbReference>
<dbReference type="PANTHER" id="PTHR42776:SF27">
    <property type="entry name" value="DIPEPTIDYL PEPTIDASE FAMILY MEMBER 6"/>
    <property type="match status" value="1"/>
</dbReference>
<dbReference type="InterPro" id="IPR029058">
    <property type="entry name" value="AB_hydrolase_fold"/>
</dbReference>
<evidence type="ECO:0000259" key="2">
    <source>
        <dbReference type="Pfam" id="PF00326"/>
    </source>
</evidence>
<dbReference type="RefSeq" id="WP_083626774.1">
    <property type="nucleotide sequence ID" value="NZ_LR734886.1"/>
</dbReference>
<feature type="domain" description="Peptidase S9 prolyl oligopeptidase catalytic" evidence="2">
    <location>
        <begin position="396"/>
        <end position="609"/>
    </location>
</feature>
<dbReference type="Pfam" id="PF00326">
    <property type="entry name" value="Peptidase_S9"/>
    <property type="match status" value="1"/>
</dbReference>
<comment type="caution">
    <text evidence="3">The sequence shown here is derived from an EMBL/GenBank/DDBJ whole genome shotgun (WGS) entry which is preliminary data.</text>
</comment>